<keyword evidence="7" id="KW-1185">Reference proteome</keyword>
<evidence type="ECO:0000313" key="6">
    <source>
        <dbReference type="EMBL" id="MFC6647200.1"/>
    </source>
</evidence>
<dbReference type="InterPro" id="IPR050984">
    <property type="entry name" value="Gfo/Idh/MocA_domain"/>
</dbReference>
<dbReference type="Gene3D" id="3.40.50.720">
    <property type="entry name" value="NAD(P)-binding Rossmann-like Domain"/>
    <property type="match status" value="1"/>
</dbReference>
<evidence type="ECO:0000259" key="5">
    <source>
        <dbReference type="Pfam" id="PF22725"/>
    </source>
</evidence>
<sequence length="401" mass="44228">MAVAASSTLSMAQQPAARESSVTLPLDYASSELEKAKIQLPAAPDGRIGFAVVGLGRLALEEILPAFSRCKKARLAALVSGTPSKLKSVADHYGVPESARYNYDNFEEIVRNPDVQVVYIVLPNSMHLDFTRRAAKAGKHVLTEKPMAVSAKECEEMIAACEQAGRLLMVAYRMQYEPYNRELLRLARSGELGRLRTITAQNSQTEGRPQQWRMKRALAGGGALPDIGLYCLNAARFLTGEEPIEVQGSVYSSPGDPRFQEVEEVCAFQLRFPSGITAQGISSYNAHNSRRIRLDFENGWAELDPAFSYAGQQMKICRKVSDKAEDIAMRKLEEKSQFATEMDHMADCVASNRQPHTGGPEGLQDQKLMETIYESAKAGRTIKLQPREGLDVTRGPQPAED</sequence>
<evidence type="ECO:0000256" key="3">
    <source>
        <dbReference type="SAM" id="MobiDB-lite"/>
    </source>
</evidence>
<dbReference type="PANTHER" id="PTHR22604">
    <property type="entry name" value="OXIDOREDUCTASES"/>
    <property type="match status" value="1"/>
</dbReference>
<gene>
    <name evidence="6" type="ORF">ACFQBQ_16810</name>
</gene>
<dbReference type="Pfam" id="PF01408">
    <property type="entry name" value="GFO_IDH_MocA"/>
    <property type="match status" value="1"/>
</dbReference>
<name>A0ABW1ZCI7_9BACT</name>
<dbReference type="SUPFAM" id="SSF55347">
    <property type="entry name" value="Glyceraldehyde-3-phosphate dehydrogenase-like, C-terminal domain"/>
    <property type="match status" value="1"/>
</dbReference>
<evidence type="ECO:0000259" key="4">
    <source>
        <dbReference type="Pfam" id="PF01408"/>
    </source>
</evidence>
<proteinExistence type="inferred from homology"/>
<dbReference type="SUPFAM" id="SSF51735">
    <property type="entry name" value="NAD(P)-binding Rossmann-fold domains"/>
    <property type="match status" value="1"/>
</dbReference>
<feature type="region of interest" description="Disordered" evidence="3">
    <location>
        <begin position="379"/>
        <end position="401"/>
    </location>
</feature>
<comment type="caution">
    <text evidence="6">The sequence shown here is derived from an EMBL/GenBank/DDBJ whole genome shotgun (WGS) entry which is preliminary data.</text>
</comment>
<evidence type="ECO:0000256" key="2">
    <source>
        <dbReference type="ARBA" id="ARBA00023002"/>
    </source>
</evidence>
<evidence type="ECO:0000256" key="1">
    <source>
        <dbReference type="ARBA" id="ARBA00010928"/>
    </source>
</evidence>
<keyword evidence="2" id="KW-0560">Oxidoreductase</keyword>
<dbReference type="RefSeq" id="WP_263370889.1">
    <property type="nucleotide sequence ID" value="NZ_JAGSYD010000002.1"/>
</dbReference>
<dbReference type="Pfam" id="PF22725">
    <property type="entry name" value="GFO_IDH_MocA_C3"/>
    <property type="match status" value="1"/>
</dbReference>
<protein>
    <submittedName>
        <fullName evidence="6">Gfo/Idh/MocA family protein</fullName>
    </submittedName>
</protein>
<accession>A0ABW1ZCI7</accession>
<dbReference type="InterPro" id="IPR036291">
    <property type="entry name" value="NAD(P)-bd_dom_sf"/>
</dbReference>
<feature type="domain" description="GFO/IDH/MocA-like oxidoreductase" evidence="5">
    <location>
        <begin position="181"/>
        <end position="301"/>
    </location>
</feature>
<organism evidence="6 7">
    <name type="scientific">Granulicella cerasi</name>
    <dbReference type="NCBI Taxonomy" id="741063"/>
    <lineage>
        <taxon>Bacteria</taxon>
        <taxon>Pseudomonadati</taxon>
        <taxon>Acidobacteriota</taxon>
        <taxon>Terriglobia</taxon>
        <taxon>Terriglobales</taxon>
        <taxon>Acidobacteriaceae</taxon>
        <taxon>Granulicella</taxon>
    </lineage>
</organism>
<dbReference type="EMBL" id="JBHSWI010000001">
    <property type="protein sequence ID" value="MFC6647200.1"/>
    <property type="molecule type" value="Genomic_DNA"/>
</dbReference>
<feature type="domain" description="Gfo/Idh/MocA-like oxidoreductase N-terminal" evidence="4">
    <location>
        <begin position="49"/>
        <end position="172"/>
    </location>
</feature>
<comment type="similarity">
    <text evidence="1">Belongs to the Gfo/Idh/MocA family.</text>
</comment>
<reference evidence="7" key="1">
    <citation type="journal article" date="2019" name="Int. J. Syst. Evol. Microbiol.">
        <title>The Global Catalogue of Microorganisms (GCM) 10K type strain sequencing project: providing services to taxonomists for standard genome sequencing and annotation.</title>
        <authorList>
            <consortium name="The Broad Institute Genomics Platform"/>
            <consortium name="The Broad Institute Genome Sequencing Center for Infectious Disease"/>
            <person name="Wu L."/>
            <person name="Ma J."/>
        </authorList>
    </citation>
    <scope>NUCLEOTIDE SEQUENCE [LARGE SCALE GENOMIC DNA]</scope>
    <source>
        <strain evidence="7">CGMCC 1.16026</strain>
    </source>
</reference>
<dbReference type="PRINTS" id="PR01775">
    <property type="entry name" value="GLFROXRDTASE"/>
</dbReference>
<dbReference type="InterPro" id="IPR008354">
    <property type="entry name" value="Glc-Fru_OxRdtase_bac"/>
</dbReference>
<dbReference type="InterPro" id="IPR055170">
    <property type="entry name" value="GFO_IDH_MocA-like_dom"/>
</dbReference>
<evidence type="ECO:0000313" key="7">
    <source>
        <dbReference type="Proteomes" id="UP001596391"/>
    </source>
</evidence>
<dbReference type="Proteomes" id="UP001596391">
    <property type="component" value="Unassembled WGS sequence"/>
</dbReference>
<dbReference type="InterPro" id="IPR000683">
    <property type="entry name" value="Gfo/Idh/MocA-like_OxRdtase_N"/>
</dbReference>
<dbReference type="Gene3D" id="3.30.360.10">
    <property type="entry name" value="Dihydrodipicolinate Reductase, domain 2"/>
    <property type="match status" value="1"/>
</dbReference>
<dbReference type="PANTHER" id="PTHR22604:SF105">
    <property type="entry name" value="TRANS-1,2-DIHYDROBENZENE-1,2-DIOL DEHYDROGENASE"/>
    <property type="match status" value="1"/>
</dbReference>